<feature type="region of interest" description="Disordered" evidence="2">
    <location>
        <begin position="253"/>
        <end position="286"/>
    </location>
</feature>
<dbReference type="RefSeq" id="XP_027608170.1">
    <property type="nucleotide sequence ID" value="XM_027752369.1"/>
</dbReference>
<dbReference type="GO" id="GO:0005739">
    <property type="term" value="C:mitochondrion"/>
    <property type="evidence" value="ECO:0007669"/>
    <property type="project" value="TreeGrafter"/>
</dbReference>
<evidence type="ECO:0000256" key="2">
    <source>
        <dbReference type="SAM" id="MobiDB-lite"/>
    </source>
</evidence>
<dbReference type="AlphaFoldDB" id="A0A401G517"/>
<dbReference type="EMBL" id="BFAD01000001">
    <property type="protein sequence ID" value="GBE77257.1"/>
    <property type="molecule type" value="Genomic_DNA"/>
</dbReference>
<dbReference type="GeneID" id="38774174"/>
<feature type="compositionally biased region" description="Polar residues" evidence="2">
    <location>
        <begin position="255"/>
        <end position="273"/>
    </location>
</feature>
<dbReference type="PANTHER" id="PTHR14464:SF4">
    <property type="entry name" value="EXONUCLEASE V"/>
    <property type="match status" value="1"/>
</dbReference>
<reference evidence="3 4" key="1">
    <citation type="journal article" date="2018" name="Sci. Rep.">
        <title>Genome sequence of the cauliflower mushroom Sparassis crispa (Hanabiratake) and its association with beneficial usage.</title>
        <authorList>
            <person name="Kiyama R."/>
            <person name="Furutani Y."/>
            <person name="Kawaguchi K."/>
            <person name="Nakanishi T."/>
        </authorList>
    </citation>
    <scope>NUCLEOTIDE SEQUENCE [LARGE SCALE GENOMIC DNA]</scope>
</reference>
<evidence type="ECO:0000256" key="1">
    <source>
        <dbReference type="ARBA" id="ARBA00009797"/>
    </source>
</evidence>
<organism evidence="3 4">
    <name type="scientific">Sparassis crispa</name>
    <dbReference type="NCBI Taxonomy" id="139825"/>
    <lineage>
        <taxon>Eukaryota</taxon>
        <taxon>Fungi</taxon>
        <taxon>Dikarya</taxon>
        <taxon>Basidiomycota</taxon>
        <taxon>Agaricomycotina</taxon>
        <taxon>Agaricomycetes</taxon>
        <taxon>Polyporales</taxon>
        <taxon>Sparassidaceae</taxon>
        <taxon>Sparassis</taxon>
    </lineage>
</organism>
<dbReference type="InterPro" id="IPR019190">
    <property type="entry name" value="EXOV"/>
</dbReference>
<sequence>MSKTEDVDEYDVYDLKEFDDAELCALDLLLAPSTQTESQQSGPPHEPDEYEAYDFSEFSAEDFAHIDVLCLAGAPSGGPRVAIEVEGIADYCSVKGIANKAQSAPTSPFEQFRRRPWLSVTDLVGPAWCEVQYDYGLRQGRKKKLQDRPASFVTAQGKTIKVNQNTAKKRDNTMQKGKSIHKALEREIRPEEIQIATKTREERWALRTMNMILCLHDLMEKGFCREMDVFGVIHGEPVIGIVDEIVRRPIGAEANNGTPLRSPNQRCSPSTPSKSKKRHSRRTPSLSQAQISTFFQISQATSGRAEDSSANVQVANETPSFTLHLSDTKTRRSPTLPSEHDALQSRLQLMIYHRLLSNMVASPAVPGVLAVQPLDFALLWEKFGLDPMRPFSEIFMQGASLLLDAEYASGHSNAPIISCLDDLTALWMHTVEALDVNGVDSTMELIYRLQGSKKGKGGRGGKEKERKVDADLAPALQASLNQTPILFEGGDDALARAIAESLKDSVDGGRAADCDMGILTQPGRSPDVATRAQPDPLQRDLHGGKPLLTLLEEILSSNSSKRRREPAAEAVPHIDTAAESTVLDVAVNDTVEGTAVDTDSGAEGTSVDGENETSDGEKTPISGAELHEKAHILGSREFVMDNDLLDGYLTGVLQWWHGERPPHGVEIEDTGRCWSCEYKEGCEWREKKALELPQERRSPERGG</sequence>
<dbReference type="FunCoup" id="A0A401G517">
    <property type="interactions" value="193"/>
</dbReference>
<comment type="similarity">
    <text evidence="1">Belongs to the EXO5 family.</text>
</comment>
<dbReference type="GO" id="GO:0036297">
    <property type="term" value="P:interstrand cross-link repair"/>
    <property type="evidence" value="ECO:0007669"/>
    <property type="project" value="TreeGrafter"/>
</dbReference>
<proteinExistence type="inferred from homology"/>
<evidence type="ECO:0008006" key="5">
    <source>
        <dbReference type="Google" id="ProtNLM"/>
    </source>
</evidence>
<keyword evidence="4" id="KW-1185">Reference proteome</keyword>
<comment type="caution">
    <text evidence="3">The sequence shown here is derived from an EMBL/GenBank/DDBJ whole genome shotgun (WGS) entry which is preliminary data.</text>
</comment>
<accession>A0A401G517</accession>
<dbReference type="GO" id="GO:0045145">
    <property type="term" value="F:single-stranded DNA 5'-3' DNA exonuclease activity"/>
    <property type="evidence" value="ECO:0007669"/>
    <property type="project" value="InterPro"/>
</dbReference>
<dbReference type="PANTHER" id="PTHR14464">
    <property type="entry name" value="EXONUCLEASE V"/>
    <property type="match status" value="1"/>
</dbReference>
<evidence type="ECO:0000313" key="4">
    <source>
        <dbReference type="Proteomes" id="UP000287166"/>
    </source>
</evidence>
<dbReference type="OrthoDB" id="354769at2759"/>
<feature type="region of interest" description="Disordered" evidence="2">
    <location>
        <begin position="517"/>
        <end position="543"/>
    </location>
</feature>
<dbReference type="Proteomes" id="UP000287166">
    <property type="component" value="Unassembled WGS sequence"/>
</dbReference>
<dbReference type="GO" id="GO:0005634">
    <property type="term" value="C:nucleus"/>
    <property type="evidence" value="ECO:0007669"/>
    <property type="project" value="TreeGrafter"/>
</dbReference>
<dbReference type="InParanoid" id="A0A401G517"/>
<evidence type="ECO:0000313" key="3">
    <source>
        <dbReference type="EMBL" id="GBE77257.1"/>
    </source>
</evidence>
<name>A0A401G517_9APHY</name>
<protein>
    <recommendedName>
        <fullName evidence="5">Exonuclease V</fullName>
    </recommendedName>
</protein>
<gene>
    <name evidence="3" type="ORF">SCP_0101300</name>
</gene>
<dbReference type="Pfam" id="PF09810">
    <property type="entry name" value="Exo5"/>
    <property type="match status" value="3"/>
</dbReference>
<feature type="region of interest" description="Disordered" evidence="2">
    <location>
        <begin position="593"/>
        <end position="623"/>
    </location>
</feature>